<evidence type="ECO:0008006" key="3">
    <source>
        <dbReference type="Google" id="ProtNLM"/>
    </source>
</evidence>
<reference evidence="2" key="1">
    <citation type="journal article" date="2019" name="Int. J. Syst. Evol. Microbiol.">
        <title>The Global Catalogue of Microorganisms (GCM) 10K type strain sequencing project: providing services to taxonomists for standard genome sequencing and annotation.</title>
        <authorList>
            <consortium name="The Broad Institute Genomics Platform"/>
            <consortium name="The Broad Institute Genome Sequencing Center for Infectious Disease"/>
            <person name="Wu L."/>
            <person name="Ma J."/>
        </authorList>
    </citation>
    <scope>NUCLEOTIDE SEQUENCE [LARGE SCALE GENOMIC DNA]</scope>
    <source>
        <strain evidence="2">CGMCC 1.15053</strain>
    </source>
</reference>
<comment type="caution">
    <text evidence="1">The sequence shown here is derived from an EMBL/GenBank/DDBJ whole genome shotgun (WGS) entry which is preliminary data.</text>
</comment>
<evidence type="ECO:0000313" key="1">
    <source>
        <dbReference type="EMBL" id="MFC5849565.1"/>
    </source>
</evidence>
<proteinExistence type="predicted"/>
<dbReference type="Proteomes" id="UP001595979">
    <property type="component" value="Unassembled WGS sequence"/>
</dbReference>
<evidence type="ECO:0000313" key="2">
    <source>
        <dbReference type="Proteomes" id="UP001595979"/>
    </source>
</evidence>
<dbReference type="EMBL" id="JBHSOH010000029">
    <property type="protein sequence ID" value="MFC5849565.1"/>
    <property type="molecule type" value="Genomic_DNA"/>
</dbReference>
<name>A0ABW1DN73_9DEIO</name>
<dbReference type="RefSeq" id="WP_380050818.1">
    <property type="nucleotide sequence ID" value="NZ_JBHSOH010000029.1"/>
</dbReference>
<organism evidence="1 2">
    <name type="scientific">Deinococcus petrolearius</name>
    <dbReference type="NCBI Taxonomy" id="1751295"/>
    <lineage>
        <taxon>Bacteria</taxon>
        <taxon>Thermotogati</taxon>
        <taxon>Deinococcota</taxon>
        <taxon>Deinococci</taxon>
        <taxon>Deinococcales</taxon>
        <taxon>Deinococcaceae</taxon>
        <taxon>Deinococcus</taxon>
    </lineage>
</organism>
<protein>
    <recommendedName>
        <fullName evidence="3">Type 4 fimbrial biogenesis protein PilX N-terminal domain-containing protein</fullName>
    </recommendedName>
</protein>
<sequence length="560" mass="58547">MIIVVLFTSIILAVVVATTSVLTLGGRRNSADEAAAYQAVLASESGQQAFVVRSRTLTPFSNWDLTCSGTPKQKALCSINKWLETENNAKRVGTFAVSNSGAVVLRATDVEIREAPAGSGKYKLVSVDIQATGTARSSEARALQRYTAIKQDLPNLDLPAAVTSHPDVRLSGGAIVDGVTTNSAGNDAVYQRLLSVRRTGETSLSMGTQVTVDVNTASLDRLAQVKVGSYVRLPINSLAGTLSGTHEGTFRVDASVGGRLTLQPIRLPSLPGGAIPYLESGNIDLDYVMNGVVSLAGNTLTVQATETFIKGDTVAVTVGNTTYTTTVTEPPVAGAAGTVLKVGTWSPGTPPTSSSEPLEGQALRKSTRGVVTAGEFDEGRAAPVGGILEGAAGQALVPSPLQDALFKKTFGMTPTELKAMSQVITASQFADMAGQIDGLMWMTNVGNGNLNNEKPTGKGILVIDGDFTLNQNGDEQCDLSGLIYVRGNLRIQGNLQMCGALVVEGSILNSEGIVVGEDDDDSFFSGNGRKITYSADALFDVVAGAGAYQFSRQAGTWRQK</sequence>
<gene>
    <name evidence="1" type="ORF">ACFPQ6_14760</name>
</gene>
<accession>A0ABW1DN73</accession>
<keyword evidence="2" id="KW-1185">Reference proteome</keyword>